<dbReference type="Proteomes" id="UP000184513">
    <property type="component" value="Unassembled WGS sequence"/>
</dbReference>
<dbReference type="GO" id="GO:0005737">
    <property type="term" value="C:cytoplasm"/>
    <property type="evidence" value="ECO:0007669"/>
    <property type="project" value="UniProtKB-SubCell"/>
</dbReference>
<evidence type="ECO:0000256" key="1">
    <source>
        <dbReference type="ARBA" id="ARBA00004496"/>
    </source>
</evidence>
<proteinExistence type="predicted"/>
<comment type="subcellular location">
    <subcellularLocation>
        <location evidence="1">Cytoplasm</location>
    </subcellularLocation>
</comment>
<evidence type="ECO:0000259" key="5">
    <source>
        <dbReference type="Pfam" id="PF01814"/>
    </source>
</evidence>
<reference evidence="6 7" key="1">
    <citation type="submission" date="2016-11" db="EMBL/GenBank/DDBJ databases">
        <authorList>
            <person name="Jaros S."/>
            <person name="Januszkiewicz K."/>
            <person name="Wedrychowicz H."/>
        </authorList>
    </citation>
    <scope>NUCLEOTIDE SEQUENCE [LARGE SCALE GENOMIC DNA]</scope>
    <source>
        <strain evidence="6 7">CGMCC 1.6102</strain>
    </source>
</reference>
<dbReference type="InterPro" id="IPR012312">
    <property type="entry name" value="Hemerythrin-like"/>
</dbReference>
<evidence type="ECO:0000256" key="4">
    <source>
        <dbReference type="ARBA" id="ARBA00023004"/>
    </source>
</evidence>
<feature type="domain" description="Hemerythrin-like" evidence="5">
    <location>
        <begin position="95"/>
        <end position="248"/>
    </location>
</feature>
<dbReference type="PANTHER" id="PTHR36438:SF1">
    <property type="entry name" value="IRON-SULFUR CLUSTER REPAIR PROTEIN YTFE"/>
    <property type="match status" value="1"/>
</dbReference>
<sequence length="266" mass="31402">MVAFFKEFYFIFVSMLSSENKHKKSIAELVCENYTLAEVLHYFGISFFRHEQHSLEDVCLQYKVNPEQVISELEQWANRREPTREELYLHPIEVMVSYLKKKHRYFVRQALPFLSSMVEGIELGPSYKSLMTDLRLMFPLFVDDFIHHIHEEENTLFSRVGVLQDFDRGAMPLVQTIKVFSLPPVSQMAAEHEAHDDEMQGIRKLTNDYHIPDTAPVAMRILFYELQQLEKELVVHAKIENDLLFPKAIELEKEVKRKILLQIKKN</sequence>
<dbReference type="PANTHER" id="PTHR36438">
    <property type="entry name" value="IRON-SULFUR CLUSTER REPAIR PROTEIN YTFE"/>
    <property type="match status" value="1"/>
</dbReference>
<dbReference type="AlphaFoldDB" id="A0A1M7JL06"/>
<name>A0A1M7JL06_9BACT</name>
<dbReference type="InterPro" id="IPR019903">
    <property type="entry name" value="RIC_family"/>
</dbReference>
<dbReference type="GO" id="GO:0046872">
    <property type="term" value="F:metal ion binding"/>
    <property type="evidence" value="ECO:0007669"/>
    <property type="project" value="UniProtKB-KW"/>
</dbReference>
<gene>
    <name evidence="6" type="ORF">SAMN04488057_10244</name>
</gene>
<keyword evidence="7" id="KW-1185">Reference proteome</keyword>
<keyword evidence="2" id="KW-0963">Cytoplasm</keyword>
<evidence type="ECO:0000313" key="6">
    <source>
        <dbReference type="EMBL" id="SHM53187.1"/>
    </source>
</evidence>
<keyword evidence="3" id="KW-0479">Metal-binding</keyword>
<protein>
    <submittedName>
        <fullName evidence="6">Regulator of cell morphogenesis and NO signaling</fullName>
    </submittedName>
</protein>
<evidence type="ECO:0000313" key="7">
    <source>
        <dbReference type="Proteomes" id="UP000184513"/>
    </source>
</evidence>
<evidence type="ECO:0000256" key="2">
    <source>
        <dbReference type="ARBA" id="ARBA00022490"/>
    </source>
</evidence>
<organism evidence="6 7">
    <name type="scientific">Cyclobacterium lianum</name>
    <dbReference type="NCBI Taxonomy" id="388280"/>
    <lineage>
        <taxon>Bacteria</taxon>
        <taxon>Pseudomonadati</taxon>
        <taxon>Bacteroidota</taxon>
        <taxon>Cytophagia</taxon>
        <taxon>Cytophagales</taxon>
        <taxon>Cyclobacteriaceae</taxon>
        <taxon>Cyclobacterium</taxon>
    </lineage>
</organism>
<dbReference type="EMBL" id="FRCY01000002">
    <property type="protein sequence ID" value="SHM53187.1"/>
    <property type="molecule type" value="Genomic_DNA"/>
</dbReference>
<dbReference type="STRING" id="388280.SAMN04488057_10244"/>
<dbReference type="Pfam" id="PF01814">
    <property type="entry name" value="Hemerythrin"/>
    <property type="match status" value="1"/>
</dbReference>
<keyword evidence="4" id="KW-0408">Iron</keyword>
<accession>A0A1M7JL06</accession>
<dbReference type="Gene3D" id="1.20.120.520">
    <property type="entry name" value="nmb1532 protein domain like"/>
    <property type="match status" value="1"/>
</dbReference>
<evidence type="ECO:0000256" key="3">
    <source>
        <dbReference type="ARBA" id="ARBA00022723"/>
    </source>
</evidence>